<accession>A0ACB7GYV1</accession>
<dbReference type="Proteomes" id="UP000091857">
    <property type="component" value="Chromosome 10"/>
</dbReference>
<name>A0ACB7GYV1_MANES</name>
<organism evidence="1 2">
    <name type="scientific">Manihot esculenta</name>
    <name type="common">Cassava</name>
    <name type="synonym">Jatropha manihot</name>
    <dbReference type="NCBI Taxonomy" id="3983"/>
    <lineage>
        <taxon>Eukaryota</taxon>
        <taxon>Viridiplantae</taxon>
        <taxon>Streptophyta</taxon>
        <taxon>Embryophyta</taxon>
        <taxon>Tracheophyta</taxon>
        <taxon>Spermatophyta</taxon>
        <taxon>Magnoliopsida</taxon>
        <taxon>eudicotyledons</taxon>
        <taxon>Gunneridae</taxon>
        <taxon>Pentapetalae</taxon>
        <taxon>rosids</taxon>
        <taxon>fabids</taxon>
        <taxon>Malpighiales</taxon>
        <taxon>Euphorbiaceae</taxon>
        <taxon>Crotonoideae</taxon>
        <taxon>Manihoteae</taxon>
        <taxon>Manihot</taxon>
    </lineage>
</organism>
<sequence>MIIALKAKGKLGFVIGKISKPNSDAPEYKKWITVDSMIISWIFNSISRDLLNGFLQGSMTLAAYYNKLKRYWDELSVLCSLLPCACGVYEHVSNQIFLLDPLPSASKAYGMVHNIEKQKKIQVTFSESSDITTVMAAQRFNNSRRQSSGDSKFNSKNKADRYCDFCQTSGHLKEKCFKLHGYPELFSDFKKQKYGAKSNNTVAFNTIAESPLDTETTNTSHSVTDNMTYSISRIVQFEILKALKGKSIQSSVEEAATAHHASSFTGIASIVDSGAIDHVSGDLALFYSISKLKTPRHVRLPDGRTKLVTHIGTIQLSPRITLFNTLYITNFHCNLLSVNYLAFTCKIFVTQYPDYCVLQYLQSKKEIAVGLVVGRLYHINKQSFSITKLWHSRLGHSSTKKMRHLFVVPIISKRLVFPSNVEHSFTIFELLHMDLWGPYRIKSVTGAYYIFTIVDDHSSPYELLYGHKPKLDYLRVIGSLCFVTNLSPIKIKFYVRGLPSVLLGYGPQQKEYKLYNLQTKQIYISKDVRFYENVFPFHLINLSSVIDFCLSECIADDMAIHSSSISVEPSVNPLVDQLPNANISDISLSYLPPSMALSLSIHNSTLVEPNIELEPLSTEIIMPEPSLSQPVKRSTRVKQTPKWLTNFIVPSNISNNTAAFTVCNSADSANTYPPHIIFSNSYNAFQAQWVI</sequence>
<proteinExistence type="predicted"/>
<gene>
    <name evidence="1" type="ORF">MANES_10G077024v8</name>
</gene>
<evidence type="ECO:0000313" key="1">
    <source>
        <dbReference type="EMBL" id="KAG8645602.1"/>
    </source>
</evidence>
<dbReference type="EMBL" id="CM004396">
    <property type="protein sequence ID" value="KAG8645602.1"/>
    <property type="molecule type" value="Genomic_DNA"/>
</dbReference>
<keyword evidence="2" id="KW-1185">Reference proteome</keyword>
<evidence type="ECO:0000313" key="2">
    <source>
        <dbReference type="Proteomes" id="UP000091857"/>
    </source>
</evidence>
<protein>
    <submittedName>
        <fullName evidence="1">Uncharacterized protein</fullName>
    </submittedName>
</protein>
<reference evidence="2" key="1">
    <citation type="journal article" date="2016" name="Nat. Biotechnol.">
        <title>Sequencing wild and cultivated cassava and related species reveals extensive interspecific hybridization and genetic diversity.</title>
        <authorList>
            <person name="Bredeson J.V."/>
            <person name="Lyons J.B."/>
            <person name="Prochnik S.E."/>
            <person name="Wu G.A."/>
            <person name="Ha C.M."/>
            <person name="Edsinger-Gonzales E."/>
            <person name="Grimwood J."/>
            <person name="Schmutz J."/>
            <person name="Rabbi I.Y."/>
            <person name="Egesi C."/>
            <person name="Nauluvula P."/>
            <person name="Lebot V."/>
            <person name="Ndunguru J."/>
            <person name="Mkamilo G."/>
            <person name="Bart R.S."/>
            <person name="Setter T.L."/>
            <person name="Gleadow R.M."/>
            <person name="Kulakow P."/>
            <person name="Ferguson M.E."/>
            <person name="Rounsley S."/>
            <person name="Rokhsar D.S."/>
        </authorList>
    </citation>
    <scope>NUCLEOTIDE SEQUENCE [LARGE SCALE GENOMIC DNA]</scope>
    <source>
        <strain evidence="2">cv. AM560-2</strain>
    </source>
</reference>
<comment type="caution">
    <text evidence="1">The sequence shown here is derived from an EMBL/GenBank/DDBJ whole genome shotgun (WGS) entry which is preliminary data.</text>
</comment>